<comment type="cofactor">
    <cofactor evidence="2">
        <name>Mn(2+)</name>
        <dbReference type="ChEBI" id="CHEBI:29035"/>
    </cofactor>
</comment>
<feature type="binding site" evidence="15">
    <location>
        <position position="266"/>
    </location>
    <ligand>
        <name>substrate</name>
    </ligand>
</feature>
<feature type="binding site" evidence="15">
    <location>
        <position position="513"/>
    </location>
    <ligand>
        <name>substrate</name>
    </ligand>
</feature>
<dbReference type="Gene3D" id="3.40.50.970">
    <property type="match status" value="2"/>
</dbReference>
<evidence type="ECO:0000256" key="5">
    <source>
        <dbReference type="ARBA" id="ARBA00011738"/>
    </source>
</evidence>
<dbReference type="Pfam" id="PF22613">
    <property type="entry name" value="Transketolase_C_1"/>
    <property type="match status" value="1"/>
</dbReference>
<feature type="binding site" evidence="16">
    <location>
        <position position="430"/>
    </location>
    <ligand>
        <name>thiamine diphosphate</name>
        <dbReference type="ChEBI" id="CHEBI:58937"/>
    </ligand>
</feature>
<evidence type="ECO:0000256" key="15">
    <source>
        <dbReference type="PIRSR" id="PIRSR605478-2"/>
    </source>
</evidence>
<evidence type="ECO:0000256" key="10">
    <source>
        <dbReference type="ARBA" id="ARBA00022842"/>
    </source>
</evidence>
<feature type="binding site" evidence="15">
    <location>
        <position position="351"/>
    </location>
    <ligand>
        <name>substrate</name>
    </ligand>
</feature>
<feature type="binding site" evidence="16">
    <location>
        <position position="266"/>
    </location>
    <ligand>
        <name>thiamine diphosphate</name>
        <dbReference type="ChEBI" id="CHEBI:58937"/>
    </ligand>
</feature>
<dbReference type="GO" id="GO:0004802">
    <property type="term" value="F:transketolase activity"/>
    <property type="evidence" value="ECO:0007669"/>
    <property type="project" value="UniProtKB-UniRule"/>
</dbReference>
<evidence type="ECO:0000256" key="17">
    <source>
        <dbReference type="PIRSR" id="PIRSR605478-4"/>
    </source>
</evidence>
<comment type="subunit">
    <text evidence="5">Homodimer.</text>
</comment>
<evidence type="ECO:0000313" key="20">
    <source>
        <dbReference type="EMBL" id="BFD46098.1"/>
    </source>
</evidence>
<feature type="binding site" evidence="15">
    <location>
        <position position="462"/>
    </location>
    <ligand>
        <name>substrate</name>
    </ligand>
</feature>
<dbReference type="InterPro" id="IPR005475">
    <property type="entry name" value="Transketolase-like_Pyr-bd"/>
</dbReference>
<comment type="cofactor">
    <cofactor evidence="3">
        <name>Co(2+)</name>
        <dbReference type="ChEBI" id="CHEBI:48828"/>
    </cofactor>
</comment>
<evidence type="ECO:0000256" key="13">
    <source>
        <dbReference type="NCBIfam" id="TIGR00232"/>
    </source>
</evidence>
<dbReference type="FunFam" id="3.40.50.970:FF:000045">
    <property type="entry name" value="Transketolase"/>
    <property type="match status" value="1"/>
</dbReference>
<dbReference type="PANTHER" id="PTHR43522">
    <property type="entry name" value="TRANSKETOLASE"/>
    <property type="match status" value="1"/>
</dbReference>
<evidence type="ECO:0000256" key="1">
    <source>
        <dbReference type="ARBA" id="ARBA00001913"/>
    </source>
</evidence>
<feature type="binding site" evidence="15">
    <location>
        <position position="466"/>
    </location>
    <ligand>
        <name>substrate</name>
    </ligand>
</feature>
<evidence type="ECO:0000256" key="3">
    <source>
        <dbReference type="ARBA" id="ARBA00001941"/>
    </source>
</evidence>
<feature type="site" description="Important for catalytic activity" evidence="18">
    <location>
        <position position="35"/>
    </location>
</feature>
<evidence type="ECO:0000256" key="9">
    <source>
        <dbReference type="ARBA" id="ARBA00022837"/>
    </source>
</evidence>
<dbReference type="SUPFAM" id="SSF52518">
    <property type="entry name" value="Thiamin diphosphate-binding fold (THDP-binding)"/>
    <property type="match status" value="2"/>
</dbReference>
<dbReference type="EMBL" id="AP029170">
    <property type="protein sequence ID" value="BFD46098.1"/>
    <property type="molecule type" value="Genomic_DNA"/>
</dbReference>
<accession>A0AAT9G8E6</accession>
<dbReference type="InterPro" id="IPR009014">
    <property type="entry name" value="Transketo_C/PFOR_II"/>
</dbReference>
<dbReference type="InterPro" id="IPR005474">
    <property type="entry name" value="Transketolase_N"/>
</dbReference>
<evidence type="ECO:0000256" key="4">
    <source>
        <dbReference type="ARBA" id="ARBA00007131"/>
    </source>
</evidence>
<feature type="binding site" evidence="16">
    <location>
        <position position="75"/>
    </location>
    <ligand>
        <name>thiamine diphosphate</name>
        <dbReference type="ChEBI" id="CHEBI:58937"/>
    </ligand>
</feature>
<evidence type="ECO:0000256" key="11">
    <source>
        <dbReference type="ARBA" id="ARBA00023052"/>
    </source>
</evidence>
<dbReference type="PANTHER" id="PTHR43522:SF2">
    <property type="entry name" value="TRANSKETOLASE 1-RELATED"/>
    <property type="match status" value="1"/>
</dbReference>
<comment type="catalytic activity">
    <reaction evidence="12">
        <text>D-sedoheptulose 7-phosphate + D-glyceraldehyde 3-phosphate = aldehydo-D-ribose 5-phosphate + D-xylulose 5-phosphate</text>
        <dbReference type="Rhea" id="RHEA:10508"/>
        <dbReference type="ChEBI" id="CHEBI:57483"/>
        <dbReference type="ChEBI" id="CHEBI:57737"/>
        <dbReference type="ChEBI" id="CHEBI:58273"/>
        <dbReference type="ChEBI" id="CHEBI:59776"/>
        <dbReference type="EC" id="2.2.1.1"/>
    </reaction>
</comment>
<feature type="binding site" evidence="17">
    <location>
        <position position="192"/>
    </location>
    <ligand>
        <name>Mg(2+)</name>
        <dbReference type="ChEBI" id="CHEBI:18420"/>
    </ligand>
</feature>
<evidence type="ECO:0000259" key="19">
    <source>
        <dbReference type="SMART" id="SM00861"/>
    </source>
</evidence>
<dbReference type="GO" id="GO:0006098">
    <property type="term" value="P:pentose-phosphate shunt"/>
    <property type="evidence" value="ECO:0007669"/>
    <property type="project" value="TreeGrafter"/>
</dbReference>
<evidence type="ECO:0000256" key="14">
    <source>
        <dbReference type="PIRSR" id="PIRSR605478-1"/>
    </source>
</evidence>
<dbReference type="NCBIfam" id="TIGR00232">
    <property type="entry name" value="tktlase_bact"/>
    <property type="match status" value="1"/>
</dbReference>
<name>A0AAT9G8E6_9RICK</name>
<feature type="binding site" evidence="16">
    <location>
        <begin position="124"/>
        <end position="126"/>
    </location>
    <ligand>
        <name>thiamine diphosphate</name>
        <dbReference type="ChEBI" id="CHEBI:58937"/>
    </ligand>
</feature>
<comment type="cofactor">
    <cofactor evidence="1">
        <name>Ca(2+)</name>
        <dbReference type="ChEBI" id="CHEBI:29108"/>
    </cofactor>
</comment>
<keyword evidence="11 16" id="KW-0786">Thiamine pyrophosphate</keyword>
<dbReference type="InterPro" id="IPR005478">
    <property type="entry name" value="Transketolase_bac-like"/>
</dbReference>
<dbReference type="CDD" id="cd02012">
    <property type="entry name" value="TPP_TK"/>
    <property type="match status" value="1"/>
</dbReference>
<comment type="cofactor">
    <cofactor evidence="16">
        <name>thiamine diphosphate</name>
        <dbReference type="ChEBI" id="CHEBI:58937"/>
    </cofactor>
    <text evidence="16">Binds 1 thiamine pyrophosphate per subunit. During the reaction, the substrate forms a covalent intermediate with the cofactor.</text>
</comment>
<proteinExistence type="inferred from homology"/>
<keyword evidence="7" id="KW-0808">Transferase</keyword>
<feature type="site" description="Important for catalytic activity" evidence="18">
    <location>
        <position position="266"/>
    </location>
</feature>
<dbReference type="PROSITE" id="PS00802">
    <property type="entry name" value="TRANSKETOLASE_2"/>
    <property type="match status" value="1"/>
</dbReference>
<dbReference type="EC" id="2.2.1.1" evidence="6 13"/>
<keyword evidence="9" id="KW-0106">Calcium</keyword>
<dbReference type="AlphaFoldDB" id="A0AAT9G8E6"/>
<reference evidence="20" key="1">
    <citation type="submission" date="2024-01" db="EMBL/GenBank/DDBJ databases">
        <title>Sequencing the genomes of a sandfly, Sergentomyia squamirostris, and its two endosymbionts.</title>
        <authorList>
            <person name="Itokawa K."/>
            <person name="Sanjoba C."/>
        </authorList>
    </citation>
    <scope>NUCLEOTIDE SEQUENCE</scope>
    <source>
        <strain evidence="20">RiSSQ</strain>
    </source>
</reference>
<dbReference type="InterPro" id="IPR029061">
    <property type="entry name" value="THDP-binding"/>
</dbReference>
<evidence type="ECO:0000256" key="16">
    <source>
        <dbReference type="PIRSR" id="PIRSR605478-3"/>
    </source>
</evidence>
<evidence type="ECO:0000256" key="2">
    <source>
        <dbReference type="ARBA" id="ARBA00001936"/>
    </source>
</evidence>
<dbReference type="Gene3D" id="3.40.50.920">
    <property type="match status" value="1"/>
</dbReference>
<feature type="binding site" evidence="16">
    <location>
        <position position="192"/>
    </location>
    <ligand>
        <name>thiamine diphosphate</name>
        <dbReference type="ChEBI" id="CHEBI:58937"/>
    </ligand>
</feature>
<sequence>MKFNKIPKYSEEYCKLSDCIRVLASDSIEHAKSGHPGMVLGMADVMTVLVFDFLKFNPNDPTWFDRDRLVLSAGHGSMLLYSFYYLTNYKNFHLEDLKQFRKLHSKTPGHPEYGAYEAIEATTGPLGQGFATSVGMAIGQKKYQQKLGKNLSDHKIYCIIGDGCLMEGISYEAASLAGHLCLNNLIVLFDDNKISIDGPTNLTVSEDHLLKFTAMGWITESIDGHDFEQINASLTRAKNSDKPYFIACRTLIGKGSINKVNSNAAHGSPLGKDEVKLLKETLGFKDEEFDLPKELKDIWGIAWLRNQENYNNWQKNFVDISQEQKAYFARPNIDCSFLDNIPIPVKDEATRNSSGRIVEELSKLSDKIIFGSADLSLSNNIKNNHSKIISKNDFSGNYIHYGVRENAMGSIMNGLSLSGFLPVGATFLAFSDYMKPSMRLSAIMQQQVIYIMTHDSIGVGEDGPTHQPVEHLASFRSLPNMMVLRPADYLETAESWRIALSNKQGPSVLALTRQAVPQIIKIQNGENQIVRHISSQNLCSKGGYILSGNDQQTVDVAIFATGSELSIALEVQDILSKNGFSVNVISMLCFELFFKQKPSYIQNILSRGNLKVAIEAASSFGWHRIIGENGMFFGMEQFGLSAPSTDLYSYFGLTASNILEKIMAKIKEM</sequence>
<dbReference type="GO" id="GO:0046872">
    <property type="term" value="F:metal ion binding"/>
    <property type="evidence" value="ECO:0007669"/>
    <property type="project" value="UniProtKB-KW"/>
</dbReference>
<feature type="binding site" evidence="15">
    <location>
        <position position="378"/>
    </location>
    <ligand>
        <name>substrate</name>
    </ligand>
</feature>
<feature type="binding site" evidence="17">
    <location>
        <position position="194"/>
    </location>
    <ligand>
        <name>Mg(2+)</name>
        <dbReference type="ChEBI" id="CHEBI:18420"/>
    </ligand>
</feature>
<dbReference type="InterPro" id="IPR033247">
    <property type="entry name" value="Transketolase_fam"/>
</dbReference>
<dbReference type="SMART" id="SM00861">
    <property type="entry name" value="Transket_pyr"/>
    <property type="match status" value="1"/>
</dbReference>
<dbReference type="Pfam" id="PF02779">
    <property type="entry name" value="Transket_pyr"/>
    <property type="match status" value="1"/>
</dbReference>
<dbReference type="InterPro" id="IPR020826">
    <property type="entry name" value="Transketolase_BS"/>
</dbReference>
<dbReference type="SUPFAM" id="SSF52922">
    <property type="entry name" value="TK C-terminal domain-like"/>
    <property type="match status" value="1"/>
</dbReference>
<dbReference type="Pfam" id="PF00456">
    <property type="entry name" value="Transketolase_N"/>
    <property type="match status" value="1"/>
</dbReference>
<keyword evidence="10 17" id="KW-0460">Magnesium</keyword>
<dbReference type="CDD" id="cd07033">
    <property type="entry name" value="TPP_PYR_DXS_TK_like"/>
    <property type="match status" value="1"/>
</dbReference>
<protein>
    <recommendedName>
        <fullName evidence="6 13">Transketolase</fullName>
        <ecNumber evidence="6 13">2.2.1.1</ecNumber>
    </recommendedName>
</protein>
<feature type="binding site" evidence="17">
    <location>
        <position position="162"/>
    </location>
    <ligand>
        <name>Mg(2+)</name>
        <dbReference type="ChEBI" id="CHEBI:18420"/>
    </ligand>
</feature>
<feature type="binding site" evidence="16">
    <location>
        <position position="163"/>
    </location>
    <ligand>
        <name>thiamine diphosphate</name>
        <dbReference type="ChEBI" id="CHEBI:58937"/>
    </ligand>
</feature>
<evidence type="ECO:0000256" key="8">
    <source>
        <dbReference type="ARBA" id="ARBA00022723"/>
    </source>
</evidence>
<evidence type="ECO:0000256" key="6">
    <source>
        <dbReference type="ARBA" id="ARBA00013152"/>
    </source>
</evidence>
<gene>
    <name evidence="20" type="primary">tkt</name>
    <name evidence="20" type="ORF">DMENIID0002_07440</name>
</gene>
<feature type="active site" description="Proton donor" evidence="14">
    <location>
        <position position="405"/>
    </location>
</feature>
<evidence type="ECO:0000256" key="7">
    <source>
        <dbReference type="ARBA" id="ARBA00022679"/>
    </source>
</evidence>
<dbReference type="FunFam" id="3.40.50.970:FF:000004">
    <property type="entry name" value="Transketolase"/>
    <property type="match status" value="1"/>
</dbReference>
<dbReference type="GO" id="GO:0005829">
    <property type="term" value="C:cytosol"/>
    <property type="evidence" value="ECO:0007669"/>
    <property type="project" value="TreeGrafter"/>
</dbReference>
<feature type="domain" description="Transketolase-like pyrimidine-binding" evidence="19">
    <location>
        <begin position="348"/>
        <end position="518"/>
    </location>
</feature>
<dbReference type="InterPro" id="IPR055152">
    <property type="entry name" value="Transketolase-like_C_2"/>
</dbReference>
<feature type="binding site" evidence="15">
    <location>
        <position position="35"/>
    </location>
    <ligand>
        <name>substrate</name>
    </ligand>
</feature>
<evidence type="ECO:0000256" key="18">
    <source>
        <dbReference type="PIRSR" id="PIRSR605478-5"/>
    </source>
</evidence>
<comment type="cofactor">
    <cofactor evidence="17">
        <name>Mg(2+)</name>
        <dbReference type="ChEBI" id="CHEBI:18420"/>
    </cofactor>
    <text evidence="17">Binds 1 Mg(2+) ion per subunit. Can also utilize other divalent metal cations, such as Ca(2+), Mn(2+) and Co(2+).</text>
</comment>
<organism evidence="20">
    <name type="scientific">Candidatus Tisiphia endosymbiont of Sergentomyia squamirostris</name>
    <dbReference type="NCBI Taxonomy" id="3113639"/>
    <lineage>
        <taxon>Bacteria</taxon>
        <taxon>Pseudomonadati</taxon>
        <taxon>Pseudomonadota</taxon>
        <taxon>Alphaproteobacteria</taxon>
        <taxon>Rickettsiales</taxon>
        <taxon>Rickettsiaceae</taxon>
        <taxon>Rickettsieae</taxon>
        <taxon>Candidatus Tisiphia</taxon>
    </lineage>
</organism>
<feature type="binding site" evidence="15">
    <location>
        <position position="454"/>
    </location>
    <ligand>
        <name>substrate</name>
    </ligand>
</feature>
<evidence type="ECO:0000256" key="12">
    <source>
        <dbReference type="ARBA" id="ARBA00049473"/>
    </source>
</evidence>
<keyword evidence="8 17" id="KW-0479">Metal-binding</keyword>
<comment type="similarity">
    <text evidence="4">Belongs to the transketolase family.</text>
</comment>